<dbReference type="Gene3D" id="3.40.1350.10">
    <property type="match status" value="1"/>
</dbReference>
<feature type="active site" evidence="5">
    <location>
        <position position="297"/>
    </location>
</feature>
<keyword evidence="10" id="KW-1185">Reference proteome</keyword>
<name>A0A0C9YX49_9AGAM</name>
<feature type="region of interest" description="Disordered" evidence="6">
    <location>
        <begin position="106"/>
        <end position="155"/>
    </location>
</feature>
<comment type="similarity">
    <text evidence="1 4">Belongs to the tRNA-intron endonuclease family.</text>
</comment>
<evidence type="ECO:0000313" key="10">
    <source>
        <dbReference type="Proteomes" id="UP000054018"/>
    </source>
</evidence>
<evidence type="ECO:0000256" key="6">
    <source>
        <dbReference type="SAM" id="MobiDB-lite"/>
    </source>
</evidence>
<gene>
    <name evidence="9" type="ORF">PISMIDRAFT_681273</name>
</gene>
<evidence type="ECO:0000259" key="8">
    <source>
        <dbReference type="Pfam" id="PF26577"/>
    </source>
</evidence>
<dbReference type="HOGENOM" id="CLU_049366_0_0_1"/>
<dbReference type="InterPro" id="IPR011856">
    <property type="entry name" value="tRNA_endonuc-like_dom_sf"/>
</dbReference>
<evidence type="ECO:0000256" key="2">
    <source>
        <dbReference type="ARBA" id="ARBA00022694"/>
    </source>
</evidence>
<dbReference type="Pfam" id="PF01974">
    <property type="entry name" value="tRNA_int_endo"/>
    <property type="match status" value="1"/>
</dbReference>
<dbReference type="InterPro" id="IPR059049">
    <property type="entry name" value="TSEN34_N"/>
</dbReference>
<evidence type="ECO:0000256" key="5">
    <source>
        <dbReference type="PIRSR" id="PIRSR017250-50"/>
    </source>
</evidence>
<dbReference type="GO" id="GO:0003676">
    <property type="term" value="F:nucleic acid binding"/>
    <property type="evidence" value="ECO:0007669"/>
    <property type="project" value="InterPro"/>
</dbReference>
<dbReference type="EC" id="4.6.1.16" evidence="4"/>
<comment type="function">
    <text evidence="4">Constitutes one of the two catalytic subunit of the tRNA-splicing endonuclease complex, a complex responsible for identification and cleavage of the splice sites in pre-tRNA. It cleaves pre-tRNA at the 5'- and 3'-splice sites to release the intron. The products are an intron and two tRNA half-molecules bearing 2',3'-cyclic phosphate and 5'-OH termini. There are no conserved sequences at the splice sites, but the intron is invariably located at the same site in the gene, placing the splice sites an invariant distance from the constant structural features of the tRNA body.</text>
</comment>
<dbReference type="PANTHER" id="PTHR13070:SF0">
    <property type="entry name" value="TRNA-SPLICING ENDONUCLEASE SUBUNIT SEN34"/>
    <property type="match status" value="1"/>
</dbReference>
<feature type="domain" description="tRNA intron endonuclease catalytic" evidence="7">
    <location>
        <begin position="230"/>
        <end position="310"/>
    </location>
</feature>
<dbReference type="GO" id="GO:0000214">
    <property type="term" value="C:tRNA-intron endonuclease complex"/>
    <property type="evidence" value="ECO:0007669"/>
    <property type="project" value="UniProtKB-UniRule"/>
</dbReference>
<evidence type="ECO:0000313" key="9">
    <source>
        <dbReference type="EMBL" id="KIK21361.1"/>
    </source>
</evidence>
<protein>
    <recommendedName>
        <fullName evidence="4">tRNA-splicing endonuclease subunit Sen34</fullName>
        <ecNumber evidence="4">4.6.1.16</ecNumber>
    </recommendedName>
</protein>
<evidence type="ECO:0000256" key="3">
    <source>
        <dbReference type="ARBA" id="ARBA00023239"/>
    </source>
</evidence>
<dbReference type="GO" id="GO:0000379">
    <property type="term" value="P:tRNA-type intron splice site recognition and cleavage"/>
    <property type="evidence" value="ECO:0007669"/>
    <property type="project" value="UniProtKB-UniRule"/>
</dbReference>
<dbReference type="SUPFAM" id="SSF53032">
    <property type="entry name" value="tRNA-intron endonuclease catalytic domain-like"/>
    <property type="match status" value="1"/>
</dbReference>
<dbReference type="GO" id="GO:0000213">
    <property type="term" value="F:tRNA-intron lyase activity"/>
    <property type="evidence" value="ECO:0007669"/>
    <property type="project" value="UniProtKB-UniRule"/>
</dbReference>
<dbReference type="PIRSF" id="PIRSF017250">
    <property type="entry name" value="tRNA_splic_SEN34"/>
    <property type="match status" value="1"/>
</dbReference>
<dbReference type="InterPro" id="IPR036167">
    <property type="entry name" value="tRNA_intron_Endo_cat-like_sf"/>
</dbReference>
<organism evidence="9 10">
    <name type="scientific">Pisolithus microcarpus 441</name>
    <dbReference type="NCBI Taxonomy" id="765257"/>
    <lineage>
        <taxon>Eukaryota</taxon>
        <taxon>Fungi</taxon>
        <taxon>Dikarya</taxon>
        <taxon>Basidiomycota</taxon>
        <taxon>Agaricomycotina</taxon>
        <taxon>Agaricomycetes</taxon>
        <taxon>Agaricomycetidae</taxon>
        <taxon>Boletales</taxon>
        <taxon>Sclerodermatineae</taxon>
        <taxon>Pisolithaceae</taxon>
        <taxon>Pisolithus</taxon>
    </lineage>
</organism>
<feature type="compositionally biased region" description="Polar residues" evidence="6">
    <location>
        <begin position="137"/>
        <end position="148"/>
    </location>
</feature>
<dbReference type="InterPro" id="IPR016690">
    <property type="entry name" value="TSEN34"/>
</dbReference>
<dbReference type="STRING" id="765257.A0A0C9YX49"/>
<accession>A0A0C9YX49</accession>
<keyword evidence="2 4" id="KW-0819">tRNA processing</keyword>
<dbReference type="Proteomes" id="UP000054018">
    <property type="component" value="Unassembled WGS sequence"/>
</dbReference>
<reference evidence="10" key="2">
    <citation type="submission" date="2015-01" db="EMBL/GenBank/DDBJ databases">
        <title>Evolutionary Origins and Diversification of the Mycorrhizal Mutualists.</title>
        <authorList>
            <consortium name="DOE Joint Genome Institute"/>
            <consortium name="Mycorrhizal Genomics Consortium"/>
            <person name="Kohler A."/>
            <person name="Kuo A."/>
            <person name="Nagy L.G."/>
            <person name="Floudas D."/>
            <person name="Copeland A."/>
            <person name="Barry K.W."/>
            <person name="Cichocki N."/>
            <person name="Veneault-Fourrey C."/>
            <person name="LaButti K."/>
            <person name="Lindquist E.A."/>
            <person name="Lipzen A."/>
            <person name="Lundell T."/>
            <person name="Morin E."/>
            <person name="Murat C."/>
            <person name="Riley R."/>
            <person name="Ohm R."/>
            <person name="Sun H."/>
            <person name="Tunlid A."/>
            <person name="Henrissat B."/>
            <person name="Grigoriev I.V."/>
            <person name="Hibbett D.S."/>
            <person name="Martin F."/>
        </authorList>
    </citation>
    <scope>NUCLEOTIDE SEQUENCE [LARGE SCALE GENOMIC DNA]</scope>
    <source>
        <strain evidence="10">441</strain>
    </source>
</reference>
<dbReference type="InterPro" id="IPR006677">
    <property type="entry name" value="tRNA_intron_Endonuc_cat-like"/>
</dbReference>
<dbReference type="EMBL" id="KN833752">
    <property type="protein sequence ID" value="KIK21361.1"/>
    <property type="molecule type" value="Genomic_DNA"/>
</dbReference>
<feature type="active site" evidence="5">
    <location>
        <position position="257"/>
    </location>
</feature>
<feature type="compositionally biased region" description="Basic residues" evidence="6">
    <location>
        <begin position="125"/>
        <end position="135"/>
    </location>
</feature>
<dbReference type="CDD" id="cd22363">
    <property type="entry name" value="tRNA-intron_lyase_C"/>
    <property type="match status" value="1"/>
</dbReference>
<evidence type="ECO:0000256" key="4">
    <source>
        <dbReference type="PIRNR" id="PIRNR017250"/>
    </source>
</evidence>
<proteinExistence type="inferred from homology"/>
<keyword evidence="3 4" id="KW-0456">Lyase</keyword>
<evidence type="ECO:0000259" key="7">
    <source>
        <dbReference type="Pfam" id="PF01974"/>
    </source>
</evidence>
<dbReference type="Pfam" id="PF26577">
    <property type="entry name" value="TSEN34_N"/>
    <property type="match status" value="1"/>
</dbReference>
<feature type="active site" evidence="5">
    <location>
        <position position="265"/>
    </location>
</feature>
<evidence type="ECO:0000256" key="1">
    <source>
        <dbReference type="ARBA" id="ARBA00008078"/>
    </source>
</evidence>
<dbReference type="AlphaFoldDB" id="A0A0C9YX49"/>
<dbReference type="OrthoDB" id="48041at2759"/>
<reference evidence="9 10" key="1">
    <citation type="submission" date="2014-04" db="EMBL/GenBank/DDBJ databases">
        <authorList>
            <consortium name="DOE Joint Genome Institute"/>
            <person name="Kuo A."/>
            <person name="Kohler A."/>
            <person name="Costa M.D."/>
            <person name="Nagy L.G."/>
            <person name="Floudas D."/>
            <person name="Copeland A."/>
            <person name="Barry K.W."/>
            <person name="Cichocki N."/>
            <person name="Veneault-Fourrey C."/>
            <person name="LaButti K."/>
            <person name="Lindquist E.A."/>
            <person name="Lipzen A."/>
            <person name="Lundell T."/>
            <person name="Morin E."/>
            <person name="Murat C."/>
            <person name="Sun H."/>
            <person name="Tunlid A."/>
            <person name="Henrissat B."/>
            <person name="Grigoriev I.V."/>
            <person name="Hibbett D.S."/>
            <person name="Martin F."/>
            <person name="Nordberg H.P."/>
            <person name="Cantor M.N."/>
            <person name="Hua S.X."/>
        </authorList>
    </citation>
    <scope>NUCLEOTIDE SEQUENCE [LARGE SCALE GENOMIC DNA]</scope>
    <source>
        <strain evidence="9 10">441</strain>
    </source>
</reference>
<feature type="domain" description="TSEN34 N-terminal" evidence="8">
    <location>
        <begin position="6"/>
        <end position="75"/>
    </location>
</feature>
<sequence>MTEGPIPLRVSNKQAYVWDVDDIAKLRARHGICGMLTGTLPRLSQQNVFLGVPLVLMPEEVVFLVEKGLACLVDDKNAHHDPEPSHLAKWDNARLKAIKHQLALAEEEREAREHQYMTMTEEAMRKRKERERRKAGSASSPNDQSRSSPEPAENLLAHDNHGAISDKQHGQDPPAASKTGVTSASYTVHVSAPSSQLEWYQQSSHSFTTLASAREAGIWDYPSTPEERARCAVFRDLREKGYYLGIGIKFGGDYLVYPGDPLRYHSHFVASVIASPRTPLQPMEIVAHGRLGTGTKKSHLLCEWDEENDIVTCYSIEWAGFG</sequence>
<dbReference type="PANTHER" id="PTHR13070">
    <property type="entry name" value="TRNA-SPLICING ENDONUCLEASE SUBUNIT SEN34-RELATED"/>
    <property type="match status" value="1"/>
</dbReference>